<protein>
    <submittedName>
        <fullName evidence="4">Uncharacterized protein</fullName>
    </submittedName>
</protein>
<dbReference type="EMBL" id="GL732534">
    <property type="protein sequence ID" value="EFX84718.1"/>
    <property type="molecule type" value="Genomic_DNA"/>
</dbReference>
<accession>E9G700</accession>
<organism evidence="4 5">
    <name type="scientific">Daphnia pulex</name>
    <name type="common">Water flea</name>
    <dbReference type="NCBI Taxonomy" id="6669"/>
    <lineage>
        <taxon>Eukaryota</taxon>
        <taxon>Metazoa</taxon>
        <taxon>Ecdysozoa</taxon>
        <taxon>Arthropoda</taxon>
        <taxon>Crustacea</taxon>
        <taxon>Branchiopoda</taxon>
        <taxon>Diplostraca</taxon>
        <taxon>Cladocera</taxon>
        <taxon>Anomopoda</taxon>
        <taxon>Daphniidae</taxon>
        <taxon>Daphnia</taxon>
    </lineage>
</organism>
<dbReference type="EMBL" id="GL732534">
    <property type="protein sequence ID" value="EFX84724.1"/>
    <property type="molecule type" value="Genomic_DNA"/>
</dbReference>
<evidence type="ECO:0000313" key="2">
    <source>
        <dbReference type="EMBL" id="EFX84718.1"/>
    </source>
</evidence>
<sequence>MTTTLVDGLEMKGLYKGTTKRLHFVFGLIYSSLNPQIAEMKADESLIGPAPDGAPEPKLRTETSTRTIQTRSVPPEWEEIAFFPHN</sequence>
<evidence type="ECO:0000313" key="3">
    <source>
        <dbReference type="EMBL" id="EFX84722.1"/>
    </source>
</evidence>
<dbReference type="KEGG" id="dpx:DAPPUDRAFT_238644"/>
<reference evidence="4 5" key="1">
    <citation type="journal article" date="2011" name="Science">
        <title>The ecoresponsive genome of Daphnia pulex.</title>
        <authorList>
            <person name="Colbourne J.K."/>
            <person name="Pfrender M.E."/>
            <person name="Gilbert D."/>
            <person name="Thomas W.K."/>
            <person name="Tucker A."/>
            <person name="Oakley T.H."/>
            <person name="Tokishita S."/>
            <person name="Aerts A."/>
            <person name="Arnold G.J."/>
            <person name="Basu M.K."/>
            <person name="Bauer D.J."/>
            <person name="Caceres C.E."/>
            <person name="Carmel L."/>
            <person name="Casola C."/>
            <person name="Choi J.H."/>
            <person name="Detter J.C."/>
            <person name="Dong Q."/>
            <person name="Dusheyko S."/>
            <person name="Eads B.D."/>
            <person name="Frohlich T."/>
            <person name="Geiler-Samerotte K.A."/>
            <person name="Gerlach D."/>
            <person name="Hatcher P."/>
            <person name="Jogdeo S."/>
            <person name="Krijgsveld J."/>
            <person name="Kriventseva E.V."/>
            <person name="Kultz D."/>
            <person name="Laforsch C."/>
            <person name="Lindquist E."/>
            <person name="Lopez J."/>
            <person name="Manak J.R."/>
            <person name="Muller J."/>
            <person name="Pangilinan J."/>
            <person name="Patwardhan R.P."/>
            <person name="Pitluck S."/>
            <person name="Pritham E.J."/>
            <person name="Rechtsteiner A."/>
            <person name="Rho M."/>
            <person name="Rogozin I.B."/>
            <person name="Sakarya O."/>
            <person name="Salamov A."/>
            <person name="Schaack S."/>
            <person name="Shapiro H."/>
            <person name="Shiga Y."/>
            <person name="Skalitzky C."/>
            <person name="Smith Z."/>
            <person name="Souvorov A."/>
            <person name="Sung W."/>
            <person name="Tang Z."/>
            <person name="Tsuchiya D."/>
            <person name="Tu H."/>
            <person name="Vos H."/>
            <person name="Wang M."/>
            <person name="Wolf Y.I."/>
            <person name="Yamagata H."/>
            <person name="Yamada T."/>
            <person name="Ye Y."/>
            <person name="Shaw J.R."/>
            <person name="Andrews J."/>
            <person name="Crease T.J."/>
            <person name="Tang H."/>
            <person name="Lucas S.M."/>
            <person name="Robertson H.M."/>
            <person name="Bork P."/>
            <person name="Koonin E.V."/>
            <person name="Zdobnov E.M."/>
            <person name="Grigoriev I.V."/>
            <person name="Lynch M."/>
            <person name="Boore J.L."/>
        </authorList>
    </citation>
    <scope>NUCLEOTIDE SEQUENCE [LARGE SCALE GENOMIC DNA]</scope>
</reference>
<dbReference type="AlphaFoldDB" id="E9G700"/>
<dbReference type="HOGENOM" id="CLU_2500154_0_0_1"/>
<keyword evidence="5" id="KW-1185">Reference proteome</keyword>
<evidence type="ECO:0000256" key="1">
    <source>
        <dbReference type="SAM" id="MobiDB-lite"/>
    </source>
</evidence>
<dbReference type="Proteomes" id="UP000000305">
    <property type="component" value="Unassembled WGS sequence"/>
</dbReference>
<evidence type="ECO:0000313" key="5">
    <source>
        <dbReference type="Proteomes" id="UP000000305"/>
    </source>
</evidence>
<feature type="region of interest" description="Disordered" evidence="1">
    <location>
        <begin position="46"/>
        <end position="71"/>
    </location>
</feature>
<dbReference type="EMBL" id="GL732534">
    <property type="protein sequence ID" value="EFX84722.1"/>
    <property type="molecule type" value="Genomic_DNA"/>
</dbReference>
<gene>
    <name evidence="4" type="ORF">DAPPUDRAFT_238642</name>
    <name evidence="3" type="ORF">DAPPUDRAFT_238644</name>
    <name evidence="2" type="ORF">DAPPUDRAFT_238657</name>
</gene>
<evidence type="ECO:0000313" key="4">
    <source>
        <dbReference type="EMBL" id="EFX84724.1"/>
    </source>
</evidence>
<name>E9G700_DAPPU</name>
<dbReference type="KEGG" id="dpx:DAPPUDRAFT_238642"/>
<proteinExistence type="predicted"/>
<dbReference type="KEGG" id="dpx:DAPPUDRAFT_238657"/>